<dbReference type="EMBL" id="JAAARO010000001">
    <property type="protein sequence ID" value="KAF5753080.1"/>
    <property type="molecule type" value="Genomic_DNA"/>
</dbReference>
<feature type="domain" description="PLD phosphodiesterase" evidence="14">
    <location>
        <begin position="361"/>
        <end position="396"/>
    </location>
</feature>
<dbReference type="InterPro" id="IPR024632">
    <property type="entry name" value="PLipase_D_C"/>
</dbReference>
<dbReference type="SUPFAM" id="SSF56024">
    <property type="entry name" value="Phospholipase D/nuclease"/>
    <property type="match status" value="2"/>
</dbReference>
<evidence type="ECO:0000259" key="13">
    <source>
        <dbReference type="PROSITE" id="PS50004"/>
    </source>
</evidence>
<protein>
    <recommendedName>
        <fullName evidence="4 11">Phospholipase D</fullName>
        <ecNumber evidence="4 11">3.1.4.4</ecNumber>
    </recommendedName>
</protein>
<keyword evidence="6" id="KW-0677">Repeat</keyword>
<dbReference type="Pfam" id="PF00614">
    <property type="entry name" value="PLDc"/>
    <property type="match status" value="1"/>
</dbReference>
<dbReference type="SMART" id="SM00155">
    <property type="entry name" value="PLDc"/>
    <property type="match status" value="2"/>
</dbReference>
<evidence type="ECO:0000256" key="1">
    <source>
        <dbReference type="ARBA" id="ARBA00000798"/>
    </source>
</evidence>
<comment type="caution">
    <text evidence="15">The sequence shown here is derived from an EMBL/GenBank/DDBJ whole genome shotgun (WGS) entry which is preliminary data.</text>
</comment>
<comment type="similarity">
    <text evidence="3 11">Belongs to the phospholipase D family. C2-PLD subfamily.</text>
</comment>
<gene>
    <name evidence="15" type="ORF">HS088_TW01G00999</name>
</gene>
<evidence type="ECO:0000313" key="15">
    <source>
        <dbReference type="EMBL" id="KAF5753080.1"/>
    </source>
</evidence>
<evidence type="ECO:0000256" key="2">
    <source>
        <dbReference type="ARBA" id="ARBA00001913"/>
    </source>
</evidence>
<evidence type="ECO:0000256" key="10">
    <source>
        <dbReference type="ARBA" id="ARBA00023098"/>
    </source>
</evidence>
<evidence type="ECO:0000256" key="3">
    <source>
        <dbReference type="ARBA" id="ARBA00010683"/>
    </source>
</evidence>
<reference evidence="15 16" key="1">
    <citation type="journal article" date="2020" name="Nat. Commun.">
        <title>Genome of Tripterygium wilfordii and identification of cytochrome P450 involved in triptolide biosynthesis.</title>
        <authorList>
            <person name="Tu L."/>
            <person name="Su P."/>
            <person name="Zhang Z."/>
            <person name="Gao L."/>
            <person name="Wang J."/>
            <person name="Hu T."/>
            <person name="Zhou J."/>
            <person name="Zhang Y."/>
            <person name="Zhao Y."/>
            <person name="Liu Y."/>
            <person name="Song Y."/>
            <person name="Tong Y."/>
            <person name="Lu Y."/>
            <person name="Yang J."/>
            <person name="Xu C."/>
            <person name="Jia M."/>
            <person name="Peters R.J."/>
            <person name="Huang L."/>
            <person name="Gao W."/>
        </authorList>
    </citation>
    <scope>NUCLEOTIDE SEQUENCE [LARGE SCALE GENOMIC DNA]</scope>
    <source>
        <strain evidence="16">cv. XIE 37</strain>
        <tissue evidence="15">Leaf</tissue>
    </source>
</reference>
<evidence type="ECO:0000256" key="8">
    <source>
        <dbReference type="ARBA" id="ARBA00022837"/>
    </source>
</evidence>
<keyword evidence="9 11" id="KW-0442">Lipid degradation</keyword>
<dbReference type="SUPFAM" id="SSF49562">
    <property type="entry name" value="C2 domain (Calcium/lipid-binding domain, CaLB)"/>
    <property type="match status" value="1"/>
</dbReference>
<dbReference type="PROSITE" id="PS50004">
    <property type="entry name" value="C2"/>
    <property type="match status" value="1"/>
</dbReference>
<keyword evidence="8 11" id="KW-0106">Calcium</keyword>
<organism evidence="15 16">
    <name type="scientific">Tripterygium wilfordii</name>
    <name type="common">Thunder God vine</name>
    <dbReference type="NCBI Taxonomy" id="458696"/>
    <lineage>
        <taxon>Eukaryota</taxon>
        <taxon>Viridiplantae</taxon>
        <taxon>Streptophyta</taxon>
        <taxon>Embryophyta</taxon>
        <taxon>Tracheophyta</taxon>
        <taxon>Spermatophyta</taxon>
        <taxon>Magnoliopsida</taxon>
        <taxon>eudicotyledons</taxon>
        <taxon>Gunneridae</taxon>
        <taxon>Pentapetalae</taxon>
        <taxon>rosids</taxon>
        <taxon>fabids</taxon>
        <taxon>Celastrales</taxon>
        <taxon>Celastraceae</taxon>
        <taxon>Tripterygium</taxon>
    </lineage>
</organism>
<dbReference type="GO" id="GO:0005509">
    <property type="term" value="F:calcium ion binding"/>
    <property type="evidence" value="ECO:0007669"/>
    <property type="project" value="InterPro"/>
</dbReference>
<evidence type="ECO:0000256" key="11">
    <source>
        <dbReference type="PIRNR" id="PIRNR036470"/>
    </source>
</evidence>
<dbReference type="SMART" id="SM00239">
    <property type="entry name" value="C2"/>
    <property type="match status" value="1"/>
</dbReference>
<comment type="function">
    <text evidence="11">Hydrolyzes glycerol-phospholipids at the terminal phosphodiesteric bond.</text>
</comment>
<dbReference type="AlphaFoldDB" id="A0A7J7E357"/>
<feature type="region of interest" description="Disordered" evidence="12">
    <location>
        <begin position="50"/>
        <end position="71"/>
    </location>
</feature>
<dbReference type="EC" id="3.1.4.4" evidence="4 11"/>
<dbReference type="InterPro" id="IPR000008">
    <property type="entry name" value="C2_dom"/>
</dbReference>
<feature type="domain" description="PLD phosphodiesterase" evidence="14">
    <location>
        <begin position="737"/>
        <end position="764"/>
    </location>
</feature>
<dbReference type="Proteomes" id="UP000593562">
    <property type="component" value="Unassembled WGS sequence"/>
</dbReference>
<dbReference type="FunCoup" id="A0A7J7E357">
    <property type="interactions" value="1057"/>
</dbReference>
<accession>A0A7J7E357</accession>
<evidence type="ECO:0000256" key="7">
    <source>
        <dbReference type="ARBA" id="ARBA00022801"/>
    </source>
</evidence>
<dbReference type="GO" id="GO:0005886">
    <property type="term" value="C:plasma membrane"/>
    <property type="evidence" value="ECO:0007669"/>
    <property type="project" value="TreeGrafter"/>
</dbReference>
<dbReference type="GO" id="GO:0046470">
    <property type="term" value="P:phosphatidylcholine metabolic process"/>
    <property type="evidence" value="ECO:0007669"/>
    <property type="project" value="InterPro"/>
</dbReference>
<evidence type="ECO:0000256" key="5">
    <source>
        <dbReference type="ARBA" id="ARBA00022723"/>
    </source>
</evidence>
<dbReference type="GO" id="GO:0004630">
    <property type="term" value="F:phospholipase D activity"/>
    <property type="evidence" value="ECO:0007669"/>
    <property type="project" value="UniProtKB-EC"/>
</dbReference>
<keyword evidence="10" id="KW-0443">Lipid metabolism</keyword>
<sequence>MENTATDGEQFTWLHGDLDLHIKEARWLPNMDVVTQHLRRCCAVCENCAAPSSRSDAGDEGGGERDRRVKNHRKTIITSDPYVTVCVPQATLARTRVIKNARCPRWDEYFKIPLAHPVVNLEFHVKDNDLFGAELIGMVKISAQKIATGEAIDGWFSIIGPSGKPPKPDSALHIQMKFISCEKNPLYRHGIAGDPAHQGVRNTYFPLRKGSSVILYQDAHVPDGMLPEIELDGGKFYKQEKCWEDICYAISEAHHMVYIVGWSVFYKIKLVREPTRPLPRGGDLTLGELLKYKSQEGVRVLLLIWDDKTSHDKFGIKTGGLMQTHDEETRKFFKHSSVTCVLAPRYASSKLGYLKQKVVGSMFTHHQKCVLVDTQAYGNNRKITAFLGGLDLCDGRYDTPEHRLFRDLDTVFKDDFHQPTFPAGTKAPRQPWHDLHSRIDGPAAYDVLMNFEQRWKKATKWTELGLRFKSVSHWHDDALIKIERISWILSPASTVKDGVTIVPEDDPKLWVSSEENPENWHVQVVKCRLVLSEFTLFFPICSHKILAKVFPLLQIFRSIDSGSLKGFPKNVDAARAQNLICSKSLVIDKSIQTAYIQAIRSAQHFIYIENQYFLGSSYAWPSYKNAGADNLIPMELALKIASKIRANERFAVYVIVPMWPEGDPKSNTMQEILYWQSQTMQMMYDVVAWELKSMQLLDSHPQDYLNFYCVGKREEIPKEMSANNGEKVSDSFKNQRFMIYVHAKGMVVDDEYVIVGSANINQRSMAGTKDTEIAMGSYQPHHTWSERKKHPRGQIYGFRMSLWSEQLGSVDECFIEPESLKCVKTVNEIAEENWKSYADPNFRLLQGHLLKYPIQVDADGKVGPLPGYEEFPDTGGKVLGAHYMAIPDVLTT</sequence>
<dbReference type="InParanoid" id="A0A7J7E357"/>
<evidence type="ECO:0000256" key="4">
    <source>
        <dbReference type="ARBA" id="ARBA00012027"/>
    </source>
</evidence>
<dbReference type="Gene3D" id="2.60.40.150">
    <property type="entry name" value="C2 domain"/>
    <property type="match status" value="1"/>
</dbReference>
<evidence type="ECO:0000256" key="6">
    <source>
        <dbReference type="ARBA" id="ARBA00022737"/>
    </source>
</evidence>
<evidence type="ECO:0000256" key="12">
    <source>
        <dbReference type="SAM" id="MobiDB-lite"/>
    </source>
</evidence>
<dbReference type="PANTHER" id="PTHR18896:SF86">
    <property type="entry name" value="PHOSPHOLIPASE D DELTA"/>
    <property type="match status" value="1"/>
</dbReference>
<evidence type="ECO:0000256" key="9">
    <source>
        <dbReference type="ARBA" id="ARBA00022963"/>
    </source>
</evidence>
<dbReference type="InterPro" id="IPR011402">
    <property type="entry name" value="PLipase_D_pln"/>
</dbReference>
<dbReference type="Pfam" id="PF12357">
    <property type="entry name" value="PLD_C"/>
    <property type="match status" value="1"/>
</dbReference>
<dbReference type="PIRSF" id="PIRSF036470">
    <property type="entry name" value="PLD_plant"/>
    <property type="match status" value="1"/>
</dbReference>
<evidence type="ECO:0000259" key="14">
    <source>
        <dbReference type="PROSITE" id="PS50035"/>
    </source>
</evidence>
<comment type="cofactor">
    <cofactor evidence="2 11">
        <name>Ca(2+)</name>
        <dbReference type="ChEBI" id="CHEBI:29108"/>
    </cofactor>
</comment>
<proteinExistence type="inferred from homology"/>
<name>A0A7J7E357_TRIWF</name>
<dbReference type="PANTHER" id="PTHR18896">
    <property type="entry name" value="PHOSPHOLIPASE D"/>
    <property type="match status" value="1"/>
</dbReference>
<dbReference type="Gene3D" id="3.30.870.10">
    <property type="entry name" value="Endonuclease Chain A"/>
    <property type="match status" value="2"/>
</dbReference>
<dbReference type="FunFam" id="3.30.870.10:FF:000025">
    <property type="entry name" value="Phospholipase D delta"/>
    <property type="match status" value="1"/>
</dbReference>
<evidence type="ECO:0000313" key="16">
    <source>
        <dbReference type="Proteomes" id="UP000593562"/>
    </source>
</evidence>
<dbReference type="PROSITE" id="PS50035">
    <property type="entry name" value="PLD"/>
    <property type="match status" value="2"/>
</dbReference>
<comment type="catalytic activity">
    <reaction evidence="1 11">
        <text>a 1,2-diacyl-sn-glycero-3-phosphocholine + H2O = a 1,2-diacyl-sn-glycero-3-phosphate + choline + H(+)</text>
        <dbReference type="Rhea" id="RHEA:14445"/>
        <dbReference type="ChEBI" id="CHEBI:15354"/>
        <dbReference type="ChEBI" id="CHEBI:15377"/>
        <dbReference type="ChEBI" id="CHEBI:15378"/>
        <dbReference type="ChEBI" id="CHEBI:57643"/>
        <dbReference type="ChEBI" id="CHEBI:58608"/>
        <dbReference type="EC" id="3.1.4.4"/>
    </reaction>
</comment>
<dbReference type="Pfam" id="PF00168">
    <property type="entry name" value="C2"/>
    <property type="match status" value="1"/>
</dbReference>
<dbReference type="InterPro" id="IPR015679">
    <property type="entry name" value="PLipase_D_fam"/>
</dbReference>
<dbReference type="GO" id="GO:0009395">
    <property type="term" value="P:phospholipid catabolic process"/>
    <property type="evidence" value="ECO:0007669"/>
    <property type="project" value="TreeGrafter"/>
</dbReference>
<feature type="domain" description="C2" evidence="13">
    <location>
        <begin position="1"/>
        <end position="156"/>
    </location>
</feature>
<dbReference type="CDD" id="cd04015">
    <property type="entry name" value="C2_plant_PLD"/>
    <property type="match status" value="1"/>
</dbReference>
<dbReference type="InterPro" id="IPR035892">
    <property type="entry name" value="C2_domain_sf"/>
</dbReference>
<keyword evidence="5" id="KW-0479">Metal-binding</keyword>
<keyword evidence="16" id="KW-1185">Reference proteome</keyword>
<keyword evidence="7 11" id="KW-0378">Hydrolase</keyword>
<dbReference type="InterPro" id="IPR001736">
    <property type="entry name" value="PLipase_D/transphosphatidylase"/>
</dbReference>